<dbReference type="OrthoDB" id="424402at2759"/>
<evidence type="ECO:0000313" key="8">
    <source>
        <dbReference type="Proteomes" id="UP000507222"/>
    </source>
</evidence>
<evidence type="ECO:0000313" key="9">
    <source>
        <dbReference type="Proteomes" id="UP000507245"/>
    </source>
</evidence>
<feature type="compositionally biased region" description="Basic residues" evidence="4">
    <location>
        <begin position="151"/>
        <end position="161"/>
    </location>
</feature>
<reference evidence="9" key="1">
    <citation type="journal article" date="2020" name="Genome Biol.">
        <title>Gamete binning: chromosome-level and haplotype-resolved genome assembly enabled by high-throughput single-cell sequencing of gamete genomes.</title>
        <authorList>
            <person name="Campoy J.A."/>
            <person name="Sun H."/>
            <person name="Goel M."/>
            <person name="Jiao W.-B."/>
            <person name="Folz-Donahue K."/>
            <person name="Wang N."/>
            <person name="Rubio M."/>
            <person name="Liu C."/>
            <person name="Kukat C."/>
            <person name="Ruiz D."/>
            <person name="Huettel B."/>
            <person name="Schneeberger K."/>
        </authorList>
    </citation>
    <scope>NUCLEOTIDE SEQUENCE [LARGE SCALE GENOMIC DNA]</scope>
    <source>
        <strain evidence="9">cv. Rojo Pasion</strain>
    </source>
</reference>
<evidence type="ECO:0000313" key="6">
    <source>
        <dbReference type="EMBL" id="CAB4289350.1"/>
    </source>
</evidence>
<evidence type="ECO:0000256" key="1">
    <source>
        <dbReference type="ARBA" id="ARBA00004123"/>
    </source>
</evidence>
<keyword evidence="9" id="KW-1185">Reference proteome</keyword>
<proteinExistence type="inferred from homology"/>
<feature type="compositionally biased region" description="Basic residues" evidence="4">
    <location>
        <begin position="251"/>
        <end position="263"/>
    </location>
</feature>
<sequence length="281" mass="30419">MDRYQRIEKPREETPINENEIRITTQGRIRNYITYATTLLQEKGSDEIALKAMGRAINKTVMIAELIKRRIADLHQNTYIGSTDITDLYEPLEEGLDPVETTRHVSVITITLSKKELDGSSTGYQAPIPADQVKPWTEYGYEGEGSPSMRGRGRGRGRGRARGNVSNGVVEYNGDGGFDGGRGYGVFDGGRGYGGFDGGRGYGGRGRGRGRIRGYRGRGRGYGGGSMQLESGGYNAYNDYGGGAPPTQGRGRGRGRGRARGRGRGQGFRVDGPPTPTQAAP</sequence>
<feature type="region of interest" description="Disordered" evidence="4">
    <location>
        <begin position="237"/>
        <end position="281"/>
    </location>
</feature>
<dbReference type="InterPro" id="IPR002775">
    <property type="entry name" value="DNA/RNA-bd_Alba-like"/>
</dbReference>
<protein>
    <recommendedName>
        <fullName evidence="5">DNA/RNA-binding protein Alba-like domain-containing protein</fullName>
    </recommendedName>
</protein>
<evidence type="ECO:0000256" key="4">
    <source>
        <dbReference type="SAM" id="MobiDB-lite"/>
    </source>
</evidence>
<dbReference type="PANTHER" id="PTHR13516">
    <property type="entry name" value="RIBONUCLEASE P SUBUNIT P25"/>
    <property type="match status" value="1"/>
</dbReference>
<dbReference type="EMBL" id="CAEKDK010000008">
    <property type="protein sequence ID" value="CAB4289350.1"/>
    <property type="molecule type" value="Genomic_DNA"/>
</dbReference>
<dbReference type="InterPro" id="IPR036882">
    <property type="entry name" value="Alba-like_dom_sf"/>
</dbReference>
<gene>
    <name evidence="6" type="ORF">CURHAP_LOCUS47942</name>
    <name evidence="7" type="ORF">ORAREDHAP_LOCUS47335</name>
</gene>
<evidence type="ECO:0000313" key="7">
    <source>
        <dbReference type="EMBL" id="CAB4319745.1"/>
    </source>
</evidence>
<reference evidence="6 8" key="2">
    <citation type="submission" date="2020-05" db="EMBL/GenBank/DDBJ databases">
        <authorList>
            <person name="Campoy J."/>
            <person name="Schneeberger K."/>
            <person name="Spophaly S."/>
        </authorList>
    </citation>
    <scope>NUCLEOTIDE SEQUENCE [LARGE SCALE GENOMIC DNA]</scope>
    <source>
        <strain evidence="6">PruArmRojPasFocal</strain>
    </source>
</reference>
<accession>A0A6J5VJT2</accession>
<feature type="domain" description="DNA/RNA-binding protein Alba-like" evidence="5">
    <location>
        <begin position="19"/>
        <end position="83"/>
    </location>
</feature>
<name>A0A6J5VJT2_PRUAR</name>
<dbReference type="GO" id="GO:0003723">
    <property type="term" value="F:RNA binding"/>
    <property type="evidence" value="ECO:0007669"/>
    <property type="project" value="TreeGrafter"/>
</dbReference>
<dbReference type="Proteomes" id="UP000507245">
    <property type="component" value="Unassembled WGS sequence"/>
</dbReference>
<dbReference type="AlphaFoldDB" id="A0A6J5VJT2"/>
<organism evidence="6 8">
    <name type="scientific">Prunus armeniaca</name>
    <name type="common">Apricot</name>
    <name type="synonym">Armeniaca vulgaris</name>
    <dbReference type="NCBI Taxonomy" id="36596"/>
    <lineage>
        <taxon>Eukaryota</taxon>
        <taxon>Viridiplantae</taxon>
        <taxon>Streptophyta</taxon>
        <taxon>Embryophyta</taxon>
        <taxon>Tracheophyta</taxon>
        <taxon>Spermatophyta</taxon>
        <taxon>Magnoliopsida</taxon>
        <taxon>eudicotyledons</taxon>
        <taxon>Gunneridae</taxon>
        <taxon>Pentapetalae</taxon>
        <taxon>rosids</taxon>
        <taxon>fabids</taxon>
        <taxon>Rosales</taxon>
        <taxon>Rosaceae</taxon>
        <taxon>Amygdaloideae</taxon>
        <taxon>Amygdaleae</taxon>
        <taxon>Prunus</taxon>
    </lineage>
</organism>
<keyword evidence="3" id="KW-0539">Nucleus</keyword>
<dbReference type="EMBL" id="CAEKKB010000008">
    <property type="protein sequence ID" value="CAB4319745.1"/>
    <property type="molecule type" value="Genomic_DNA"/>
</dbReference>
<dbReference type="GO" id="GO:0005634">
    <property type="term" value="C:nucleus"/>
    <property type="evidence" value="ECO:0007669"/>
    <property type="project" value="UniProtKB-SubCell"/>
</dbReference>
<evidence type="ECO:0000256" key="2">
    <source>
        <dbReference type="ARBA" id="ARBA00008018"/>
    </source>
</evidence>
<evidence type="ECO:0000256" key="3">
    <source>
        <dbReference type="ARBA" id="ARBA00023242"/>
    </source>
</evidence>
<dbReference type="Proteomes" id="UP000507222">
    <property type="component" value="Unassembled WGS sequence"/>
</dbReference>
<dbReference type="InterPro" id="IPR051958">
    <property type="entry name" value="Alba-like_NAB"/>
</dbReference>
<comment type="similarity">
    <text evidence="2">Belongs to the histone-like Alba family.</text>
</comment>
<dbReference type="Pfam" id="PF01918">
    <property type="entry name" value="Alba"/>
    <property type="match status" value="1"/>
</dbReference>
<dbReference type="FunFam" id="3.30.110.20:FF:000003">
    <property type="entry name" value="DNA/RNA-binding protein Alba 1"/>
    <property type="match status" value="1"/>
</dbReference>
<dbReference type="PANTHER" id="PTHR13516:SF4">
    <property type="entry name" value="FI09323P"/>
    <property type="match status" value="1"/>
</dbReference>
<feature type="compositionally biased region" description="Low complexity" evidence="4">
    <location>
        <begin position="237"/>
        <end position="249"/>
    </location>
</feature>
<feature type="region of interest" description="Disordered" evidence="4">
    <location>
        <begin position="141"/>
        <end position="166"/>
    </location>
</feature>
<dbReference type="Gene3D" id="3.30.110.20">
    <property type="entry name" value="Alba-like domain"/>
    <property type="match status" value="1"/>
</dbReference>
<dbReference type="SUPFAM" id="SSF82704">
    <property type="entry name" value="AlbA-like"/>
    <property type="match status" value="1"/>
</dbReference>
<comment type="subcellular location">
    <subcellularLocation>
        <location evidence="1">Nucleus</location>
    </subcellularLocation>
</comment>
<evidence type="ECO:0000259" key="5">
    <source>
        <dbReference type="Pfam" id="PF01918"/>
    </source>
</evidence>